<name>A0A2M6WG83_9BACT</name>
<dbReference type="SUPFAM" id="SSF55469">
    <property type="entry name" value="FMN-dependent nitroreductase-like"/>
    <property type="match status" value="1"/>
</dbReference>
<evidence type="ECO:0000313" key="2">
    <source>
        <dbReference type="EMBL" id="PIT91801.1"/>
    </source>
</evidence>
<proteinExistence type="predicted"/>
<sequence length="46" mass="5240">MMLGLSCCWVGAFEENQVKDILGIKEDWQPIALLPIGYSAEEKEKR</sequence>
<dbReference type="Gene3D" id="3.40.109.10">
    <property type="entry name" value="NADH Oxidase"/>
    <property type="match status" value="1"/>
</dbReference>
<feature type="domain" description="Nitroreductase" evidence="1">
    <location>
        <begin position="2"/>
        <end position="38"/>
    </location>
</feature>
<dbReference type="Proteomes" id="UP000229530">
    <property type="component" value="Unassembled WGS sequence"/>
</dbReference>
<evidence type="ECO:0000259" key="1">
    <source>
        <dbReference type="Pfam" id="PF00881"/>
    </source>
</evidence>
<evidence type="ECO:0000313" key="3">
    <source>
        <dbReference type="Proteomes" id="UP000229530"/>
    </source>
</evidence>
<dbReference type="InterPro" id="IPR000415">
    <property type="entry name" value="Nitroreductase-like"/>
</dbReference>
<protein>
    <recommendedName>
        <fullName evidence="1">Nitroreductase domain-containing protein</fullName>
    </recommendedName>
</protein>
<dbReference type="AlphaFoldDB" id="A0A2M6WG83"/>
<dbReference type="InterPro" id="IPR029479">
    <property type="entry name" value="Nitroreductase"/>
</dbReference>
<dbReference type="GO" id="GO:0016491">
    <property type="term" value="F:oxidoreductase activity"/>
    <property type="evidence" value="ECO:0007669"/>
    <property type="project" value="InterPro"/>
</dbReference>
<gene>
    <name evidence="2" type="ORF">COU12_01120</name>
</gene>
<comment type="caution">
    <text evidence="2">The sequence shown here is derived from an EMBL/GenBank/DDBJ whole genome shotgun (WGS) entry which is preliminary data.</text>
</comment>
<accession>A0A2M6WG83</accession>
<reference evidence="3" key="1">
    <citation type="submission" date="2017-09" db="EMBL/GenBank/DDBJ databases">
        <title>Depth-based differentiation of microbial function through sediment-hosted aquifers and enrichment of novel symbionts in the deep terrestrial subsurface.</title>
        <authorList>
            <person name="Probst A.J."/>
            <person name="Ladd B."/>
            <person name="Jarett J.K."/>
            <person name="Geller-Mcgrath D.E."/>
            <person name="Sieber C.M.K."/>
            <person name="Emerson J.B."/>
            <person name="Anantharaman K."/>
            <person name="Thomas B.C."/>
            <person name="Malmstrom R."/>
            <person name="Stieglmeier M."/>
            <person name="Klingl A."/>
            <person name="Woyke T."/>
            <person name="Ryan C.M."/>
            <person name="Banfield J.F."/>
        </authorList>
    </citation>
    <scope>NUCLEOTIDE SEQUENCE [LARGE SCALE GENOMIC DNA]</scope>
</reference>
<dbReference type="Pfam" id="PF00881">
    <property type="entry name" value="Nitroreductase"/>
    <property type="match status" value="1"/>
</dbReference>
<dbReference type="EMBL" id="PFBE01000015">
    <property type="protein sequence ID" value="PIT91801.1"/>
    <property type="molecule type" value="Genomic_DNA"/>
</dbReference>
<organism evidence="2 3">
    <name type="scientific">Candidatus Jorgensenbacteria bacterium CG10_big_fil_rev_8_21_14_0_10_54_38</name>
    <dbReference type="NCBI Taxonomy" id="1974593"/>
    <lineage>
        <taxon>Bacteria</taxon>
        <taxon>Candidatus Joergenseniibacteriota</taxon>
    </lineage>
</organism>